<evidence type="ECO:0000313" key="2">
    <source>
        <dbReference type="Proteomes" id="UP001056778"/>
    </source>
</evidence>
<name>A0ACB9T0J4_HOLOL</name>
<dbReference type="Proteomes" id="UP001056778">
    <property type="component" value="Chromosome 6"/>
</dbReference>
<evidence type="ECO:0000313" key="1">
    <source>
        <dbReference type="EMBL" id="KAI4460321.1"/>
    </source>
</evidence>
<protein>
    <submittedName>
        <fullName evidence="1">Uncharacterized protein</fullName>
    </submittedName>
</protein>
<organism evidence="1 2">
    <name type="scientific">Holotrichia oblita</name>
    <name type="common">Chafer beetle</name>
    <dbReference type="NCBI Taxonomy" id="644536"/>
    <lineage>
        <taxon>Eukaryota</taxon>
        <taxon>Metazoa</taxon>
        <taxon>Ecdysozoa</taxon>
        <taxon>Arthropoda</taxon>
        <taxon>Hexapoda</taxon>
        <taxon>Insecta</taxon>
        <taxon>Pterygota</taxon>
        <taxon>Neoptera</taxon>
        <taxon>Endopterygota</taxon>
        <taxon>Coleoptera</taxon>
        <taxon>Polyphaga</taxon>
        <taxon>Scarabaeiformia</taxon>
        <taxon>Scarabaeidae</taxon>
        <taxon>Melolonthinae</taxon>
        <taxon>Holotrichia</taxon>
    </lineage>
</organism>
<reference evidence="1" key="1">
    <citation type="submission" date="2022-04" db="EMBL/GenBank/DDBJ databases">
        <title>Chromosome-scale genome assembly of Holotrichia oblita Faldermann.</title>
        <authorList>
            <person name="Rongchong L."/>
        </authorList>
    </citation>
    <scope>NUCLEOTIDE SEQUENCE</scope>
    <source>
        <strain evidence="1">81SQS9</strain>
    </source>
</reference>
<accession>A0ACB9T0J4</accession>
<comment type="caution">
    <text evidence="1">The sequence shown here is derived from an EMBL/GenBank/DDBJ whole genome shotgun (WGS) entry which is preliminary data.</text>
</comment>
<proteinExistence type="predicted"/>
<sequence length="471" mass="55185">MLNSRRIKKRPVVYQVNKFIGEFADLKYNGVKVICTVCDKPLMCWGKTDCRRHVNSAQHKYKKSGLSPKTEFNLELIFMLMTCNLPFTLLNQQEFQRFWNMYSSKRKLPGRSTLQTYVPFVQEEIKKKIKSELGNKPLWLCVDEMIDIKKNSIVNVIARSLDPHKSSSSILLASKRLENCTSESVSNLILDTLGKFQLSTNQVLILLTNGGNIMRCVGYTLKQDCSNMLHLTCKIHALHLVAETIRQCYPDVDVLIANMKVVFRKYIEEFRKQCARTPEPPRSIVTHNGKWLQAAFYYFKHYYEIKTFILQFNPKEAAAIQESQLRFQNFQVFTDLRTIYDNYKVILEAIIKLHSSISLVESLRIIDDVYLQLNNLSDDKNYFVLQKFDIVLNKDRDFIRLREIFSGNDSFSLDPLRNFKDYFNYLNVTLLDVKRSFSVYRKIFSSQRTNLSETLLETYQMLQVYSEAHPI</sequence>
<dbReference type="EMBL" id="CM043020">
    <property type="protein sequence ID" value="KAI4460321.1"/>
    <property type="molecule type" value="Genomic_DNA"/>
</dbReference>
<gene>
    <name evidence="1" type="ORF">MML48_6g00006374</name>
</gene>
<keyword evidence="2" id="KW-1185">Reference proteome</keyword>